<sequence>MNIKLNQTLATLLMVIGATQAAAQVEVSQAWVRATVAQQKATGAFFQLKAKTDARLVEVRSSVAGVVEVHEMAMDGSVMKMRAVPSLALPAGQTVELKPGGYHVMLMDLKAPIKAGDSVPLTLVFEAADKKRETVEVKAEARQLGAPAPAMHH</sequence>
<dbReference type="SUPFAM" id="SSF110087">
    <property type="entry name" value="DR1885-like metal-binding protein"/>
    <property type="match status" value="1"/>
</dbReference>
<dbReference type="Proteomes" id="UP001221189">
    <property type="component" value="Unassembled WGS sequence"/>
</dbReference>
<keyword evidence="3" id="KW-1185">Reference proteome</keyword>
<evidence type="ECO:0000313" key="3">
    <source>
        <dbReference type="Proteomes" id="UP001221189"/>
    </source>
</evidence>
<dbReference type="Pfam" id="PF04314">
    <property type="entry name" value="PCuAC"/>
    <property type="match status" value="1"/>
</dbReference>
<dbReference type="EMBL" id="JAQQXT010000001">
    <property type="protein sequence ID" value="MDC8770487.1"/>
    <property type="molecule type" value="Genomic_DNA"/>
</dbReference>
<evidence type="ECO:0000256" key="1">
    <source>
        <dbReference type="SAM" id="SignalP"/>
    </source>
</evidence>
<proteinExistence type="predicted"/>
<evidence type="ECO:0000313" key="2">
    <source>
        <dbReference type="EMBL" id="MDC8770487.1"/>
    </source>
</evidence>
<keyword evidence="1" id="KW-0732">Signal</keyword>
<gene>
    <name evidence="2" type="ORF">PRZ03_02800</name>
</gene>
<dbReference type="InterPro" id="IPR036182">
    <property type="entry name" value="PCuAC_sf"/>
</dbReference>
<accession>A0ABT5K956</accession>
<dbReference type="InterPro" id="IPR058248">
    <property type="entry name" value="Lxx211020-like"/>
</dbReference>
<dbReference type="Gene3D" id="2.60.40.1890">
    <property type="entry name" value="PCu(A)C copper chaperone"/>
    <property type="match status" value="1"/>
</dbReference>
<comment type="caution">
    <text evidence="2">The sequence shown here is derived from an EMBL/GenBank/DDBJ whole genome shotgun (WGS) entry which is preliminary data.</text>
</comment>
<dbReference type="RefSeq" id="WP_273598917.1">
    <property type="nucleotide sequence ID" value="NZ_JAQQXT010000001.1"/>
</dbReference>
<protein>
    <submittedName>
        <fullName evidence="2">Copper chaperone PCu(A)C</fullName>
    </submittedName>
</protein>
<feature type="signal peptide" evidence="1">
    <location>
        <begin position="1"/>
        <end position="23"/>
    </location>
</feature>
<name>A0ABT5K956_9BURK</name>
<dbReference type="PANTHER" id="PTHR36302">
    <property type="entry name" value="BLR7088 PROTEIN"/>
    <property type="match status" value="1"/>
</dbReference>
<dbReference type="InterPro" id="IPR007410">
    <property type="entry name" value="LpqE-like"/>
</dbReference>
<dbReference type="PANTHER" id="PTHR36302:SF1">
    <property type="entry name" value="COPPER CHAPERONE PCU(A)C"/>
    <property type="match status" value="1"/>
</dbReference>
<reference evidence="2 3" key="1">
    <citation type="submission" date="2022-10" db="EMBL/GenBank/DDBJ databases">
        <title>Paucibacter sp. hw1 Genome sequencing.</title>
        <authorList>
            <person name="Park S."/>
        </authorList>
    </citation>
    <scope>NUCLEOTIDE SEQUENCE [LARGE SCALE GENOMIC DNA]</scope>
    <source>
        <strain evidence="3">hw1</strain>
    </source>
</reference>
<organism evidence="2 3">
    <name type="scientific">Roseateles albus</name>
    <dbReference type="NCBI Taxonomy" id="2987525"/>
    <lineage>
        <taxon>Bacteria</taxon>
        <taxon>Pseudomonadati</taxon>
        <taxon>Pseudomonadota</taxon>
        <taxon>Betaproteobacteria</taxon>
        <taxon>Burkholderiales</taxon>
        <taxon>Sphaerotilaceae</taxon>
        <taxon>Roseateles</taxon>
    </lineage>
</organism>
<feature type="chain" id="PRO_5045210199" evidence="1">
    <location>
        <begin position="24"/>
        <end position="153"/>
    </location>
</feature>